<organism evidence="2 3">
    <name type="scientific">Crotalaria pallida</name>
    <name type="common">Smooth rattlebox</name>
    <name type="synonym">Crotalaria striata</name>
    <dbReference type="NCBI Taxonomy" id="3830"/>
    <lineage>
        <taxon>Eukaryota</taxon>
        <taxon>Viridiplantae</taxon>
        <taxon>Streptophyta</taxon>
        <taxon>Embryophyta</taxon>
        <taxon>Tracheophyta</taxon>
        <taxon>Spermatophyta</taxon>
        <taxon>Magnoliopsida</taxon>
        <taxon>eudicotyledons</taxon>
        <taxon>Gunneridae</taxon>
        <taxon>Pentapetalae</taxon>
        <taxon>rosids</taxon>
        <taxon>fabids</taxon>
        <taxon>Fabales</taxon>
        <taxon>Fabaceae</taxon>
        <taxon>Papilionoideae</taxon>
        <taxon>50 kb inversion clade</taxon>
        <taxon>genistoids sensu lato</taxon>
        <taxon>core genistoids</taxon>
        <taxon>Crotalarieae</taxon>
        <taxon>Crotalaria</taxon>
    </lineage>
</organism>
<reference evidence="2 3" key="1">
    <citation type="submission" date="2024-01" db="EMBL/GenBank/DDBJ databases">
        <title>The genomes of 5 underutilized Papilionoideae crops provide insights into root nodulation and disease resistanc.</title>
        <authorList>
            <person name="Yuan L."/>
        </authorList>
    </citation>
    <scope>NUCLEOTIDE SEQUENCE [LARGE SCALE GENOMIC DNA]</scope>
    <source>
        <strain evidence="2">ZHUSHIDOU_FW_LH</strain>
        <tissue evidence="2">Leaf</tissue>
    </source>
</reference>
<dbReference type="AlphaFoldDB" id="A0AAN9HP14"/>
<sequence length="147" mass="16377">MCNIQNTRSLHLPSSLSTSHAHTLTPSTHRHRPLTGIFPHLRFPPPTISSPQPSTAPFDILLHHLRSPPPFFHPPPLRSSSSTFDLSATAIAFNLFDLFATTFNLFDLYAAAFNLSVTATAFNPLQIGCMHYTSKGKLNINQEHYKI</sequence>
<comment type="caution">
    <text evidence="2">The sequence shown here is derived from an EMBL/GenBank/DDBJ whole genome shotgun (WGS) entry which is preliminary data.</text>
</comment>
<evidence type="ECO:0000256" key="1">
    <source>
        <dbReference type="SAM" id="MobiDB-lite"/>
    </source>
</evidence>
<evidence type="ECO:0000313" key="3">
    <source>
        <dbReference type="Proteomes" id="UP001372338"/>
    </source>
</evidence>
<feature type="region of interest" description="Disordered" evidence="1">
    <location>
        <begin position="1"/>
        <end position="30"/>
    </location>
</feature>
<name>A0AAN9HP14_CROPI</name>
<evidence type="ECO:0000313" key="2">
    <source>
        <dbReference type="EMBL" id="KAK7243899.1"/>
    </source>
</evidence>
<dbReference type="EMBL" id="JAYWIO010000008">
    <property type="protein sequence ID" value="KAK7243899.1"/>
    <property type="molecule type" value="Genomic_DNA"/>
</dbReference>
<feature type="compositionally biased region" description="Low complexity" evidence="1">
    <location>
        <begin position="9"/>
        <end position="27"/>
    </location>
</feature>
<keyword evidence="3" id="KW-1185">Reference proteome</keyword>
<gene>
    <name evidence="2" type="ORF">RIF29_38712</name>
</gene>
<dbReference type="Proteomes" id="UP001372338">
    <property type="component" value="Unassembled WGS sequence"/>
</dbReference>
<accession>A0AAN9HP14</accession>
<protein>
    <submittedName>
        <fullName evidence="2">Uncharacterized protein</fullName>
    </submittedName>
</protein>
<proteinExistence type="predicted"/>